<keyword evidence="4" id="KW-1185">Reference proteome</keyword>
<dbReference type="InterPro" id="IPR024983">
    <property type="entry name" value="CHAT_dom"/>
</dbReference>
<evidence type="ECO:0000313" key="3">
    <source>
        <dbReference type="EMBL" id="MBD2296271.1"/>
    </source>
</evidence>
<sequence length="503" mass="56131">MKFTRSFFAIFLSVILILFFFKSVQAQVGNQSDITNSDPQEIVNANDLTATPIIDREVFDNNFGTAPTDEAVEEAEEFQAVEYGTYLGTNLFGEISSAEEIADDLSQLAKLTGKNSAVLYVTSLKDQLSLILIPPKPQEKDLLNNTKGLKDKSLLLSQETPVKVGEIVRKFVVDANNSNIQKIAQEFRSKVTNVRDKNYFSSAQKLYEWIIKPIEPALQANKIDSVIFSLDSGLRAIPVAALYDGNQFLIEKYSVGIIPSFSLTDTRYIPIVKSDILAMGISKSTEGQDPLPSVPLEINTVSKELWRSQGQTLLDQESTLENLKSLSRKKHFGILHLATHGDFRSGKISNSYIQFWNRKIHIDQLRNLSQELGWSKEPKVEMLVLSACKTAVGSQEAELGFSGLAVQAGVKSVLGSLWYVSDQGTLALMTKFYDQLKINSLRSESLRQAQLAMLKGQVRVTDKELYLSPEKSIALPPELVNLGKINLTHPYYWSAFTMIGNWN</sequence>
<proteinExistence type="predicted"/>
<dbReference type="PANTHER" id="PTHR10098:SF112">
    <property type="entry name" value="SLR0380 PROTEIN"/>
    <property type="match status" value="1"/>
</dbReference>
<evidence type="ECO:0000259" key="2">
    <source>
        <dbReference type="Pfam" id="PF12770"/>
    </source>
</evidence>
<dbReference type="AlphaFoldDB" id="A0A927A3L4"/>
<feature type="signal peptide" evidence="1">
    <location>
        <begin position="1"/>
        <end position="26"/>
    </location>
</feature>
<feature type="domain" description="CHAT" evidence="2">
    <location>
        <begin position="202"/>
        <end position="501"/>
    </location>
</feature>
<dbReference type="Pfam" id="PF12770">
    <property type="entry name" value="CHAT"/>
    <property type="match status" value="1"/>
</dbReference>
<keyword evidence="1" id="KW-0732">Signal</keyword>
<gene>
    <name evidence="3" type="ORF">H6G06_23010</name>
</gene>
<dbReference type="RefSeq" id="WP_190564392.1">
    <property type="nucleotide sequence ID" value="NZ_JACJQU010000020.1"/>
</dbReference>
<name>A0A927A3L4_9NOST</name>
<dbReference type="Proteomes" id="UP000662185">
    <property type="component" value="Unassembled WGS sequence"/>
</dbReference>
<evidence type="ECO:0000256" key="1">
    <source>
        <dbReference type="SAM" id="SignalP"/>
    </source>
</evidence>
<dbReference type="EMBL" id="JACJQU010000020">
    <property type="protein sequence ID" value="MBD2296271.1"/>
    <property type="molecule type" value="Genomic_DNA"/>
</dbReference>
<feature type="chain" id="PRO_5037346753" evidence="1">
    <location>
        <begin position="27"/>
        <end position="503"/>
    </location>
</feature>
<reference evidence="4" key="1">
    <citation type="journal article" date="2020" name="ISME J.">
        <title>Comparative genomics reveals insights into cyanobacterial evolution and habitat adaptation.</title>
        <authorList>
            <person name="Chen M.Y."/>
            <person name="Teng W.K."/>
            <person name="Zhao L."/>
            <person name="Hu C.X."/>
            <person name="Zhou Y.K."/>
            <person name="Han B.P."/>
            <person name="Song L.R."/>
            <person name="Shu W.S."/>
        </authorList>
    </citation>
    <scope>NUCLEOTIDE SEQUENCE [LARGE SCALE GENOMIC DNA]</scope>
    <source>
        <strain evidence="4">FACHB-251</strain>
    </source>
</reference>
<protein>
    <submittedName>
        <fullName evidence="3">CHAT domain-containing protein</fullName>
    </submittedName>
</protein>
<comment type="caution">
    <text evidence="3">The sequence shown here is derived from an EMBL/GenBank/DDBJ whole genome shotgun (WGS) entry which is preliminary data.</text>
</comment>
<accession>A0A927A3L4</accession>
<evidence type="ECO:0000313" key="4">
    <source>
        <dbReference type="Proteomes" id="UP000662185"/>
    </source>
</evidence>
<dbReference type="PANTHER" id="PTHR10098">
    <property type="entry name" value="RAPSYN-RELATED"/>
    <property type="match status" value="1"/>
</dbReference>
<organism evidence="3 4">
    <name type="scientific">Anabaena sphaerica FACHB-251</name>
    <dbReference type="NCBI Taxonomy" id="2692883"/>
    <lineage>
        <taxon>Bacteria</taxon>
        <taxon>Bacillati</taxon>
        <taxon>Cyanobacteriota</taxon>
        <taxon>Cyanophyceae</taxon>
        <taxon>Nostocales</taxon>
        <taxon>Nostocaceae</taxon>
        <taxon>Anabaena</taxon>
    </lineage>
</organism>